<feature type="compositionally biased region" description="Low complexity" evidence="12">
    <location>
        <begin position="230"/>
        <end position="251"/>
    </location>
</feature>
<dbReference type="SUPFAM" id="SSF52058">
    <property type="entry name" value="L domain-like"/>
    <property type="match status" value="1"/>
</dbReference>
<dbReference type="Proteomes" id="UP000027138">
    <property type="component" value="Unassembled WGS sequence"/>
</dbReference>
<proteinExistence type="predicted"/>
<evidence type="ECO:0000256" key="6">
    <source>
        <dbReference type="ARBA" id="ARBA00022737"/>
    </source>
</evidence>
<evidence type="ECO:0000259" key="15">
    <source>
        <dbReference type="PROSITE" id="PS50011"/>
    </source>
</evidence>
<evidence type="ECO:0000256" key="9">
    <source>
        <dbReference type="ARBA" id="ARBA00022989"/>
    </source>
</evidence>
<evidence type="ECO:0000313" key="17">
    <source>
        <dbReference type="Proteomes" id="UP000027138"/>
    </source>
</evidence>
<dbReference type="InterPro" id="IPR011009">
    <property type="entry name" value="Kinase-like_dom_sf"/>
</dbReference>
<dbReference type="PANTHER" id="PTHR48010">
    <property type="entry name" value="OS05G0588300 PROTEIN"/>
    <property type="match status" value="1"/>
</dbReference>
<dbReference type="PROSITE" id="PS50011">
    <property type="entry name" value="PROTEIN_KINASE_DOM"/>
    <property type="match status" value="1"/>
</dbReference>
<dbReference type="Pfam" id="PF08263">
    <property type="entry name" value="LRRNT_2"/>
    <property type="match status" value="1"/>
</dbReference>
<evidence type="ECO:0000256" key="12">
    <source>
        <dbReference type="SAM" id="MobiDB-lite"/>
    </source>
</evidence>
<dbReference type="GO" id="GO:0004672">
    <property type="term" value="F:protein kinase activity"/>
    <property type="evidence" value="ECO:0007669"/>
    <property type="project" value="InterPro"/>
</dbReference>
<keyword evidence="10 13" id="KW-0472">Membrane</keyword>
<dbReference type="Gene3D" id="3.80.10.10">
    <property type="entry name" value="Ribonuclease Inhibitor"/>
    <property type="match status" value="2"/>
</dbReference>
<dbReference type="SUPFAM" id="SSF56112">
    <property type="entry name" value="Protein kinase-like (PK-like)"/>
    <property type="match status" value="1"/>
</dbReference>
<dbReference type="GO" id="GO:0016020">
    <property type="term" value="C:membrane"/>
    <property type="evidence" value="ECO:0007669"/>
    <property type="project" value="UniProtKB-SubCell"/>
</dbReference>
<evidence type="ECO:0000256" key="7">
    <source>
        <dbReference type="ARBA" id="ARBA00022741"/>
    </source>
</evidence>
<keyword evidence="6" id="KW-0677">Repeat</keyword>
<dbReference type="PROSITE" id="PS00107">
    <property type="entry name" value="PROTEIN_KINASE_ATP"/>
    <property type="match status" value="1"/>
</dbReference>
<dbReference type="InterPro" id="IPR000719">
    <property type="entry name" value="Prot_kinase_dom"/>
</dbReference>
<keyword evidence="8 11" id="KW-0067">ATP-binding</keyword>
<feature type="domain" description="Protein kinase" evidence="15">
    <location>
        <begin position="341"/>
        <end position="612"/>
    </location>
</feature>
<dbReference type="InterPro" id="IPR001245">
    <property type="entry name" value="Ser-Thr/Tyr_kinase_cat_dom"/>
</dbReference>
<evidence type="ECO:0000256" key="11">
    <source>
        <dbReference type="PROSITE-ProRule" id="PRU10141"/>
    </source>
</evidence>
<dbReference type="AlphaFoldDB" id="A0A067JFQ7"/>
<protein>
    <recommendedName>
        <fullName evidence="15">Protein kinase domain-containing protein</fullName>
    </recommendedName>
</protein>
<dbReference type="InterPro" id="IPR013210">
    <property type="entry name" value="LRR_N_plant-typ"/>
</dbReference>
<dbReference type="Pfam" id="PF07714">
    <property type="entry name" value="PK_Tyr_Ser-Thr"/>
    <property type="match status" value="1"/>
</dbReference>
<keyword evidence="9 13" id="KW-1133">Transmembrane helix</keyword>
<dbReference type="Pfam" id="PF00560">
    <property type="entry name" value="LRR_1"/>
    <property type="match status" value="4"/>
</dbReference>
<reference evidence="16 17" key="1">
    <citation type="journal article" date="2014" name="PLoS ONE">
        <title>Global Analysis of Gene Expression Profiles in Physic Nut (Jatropha curcas L.) Seedlings Exposed to Salt Stress.</title>
        <authorList>
            <person name="Zhang L."/>
            <person name="Zhang C."/>
            <person name="Wu P."/>
            <person name="Chen Y."/>
            <person name="Li M."/>
            <person name="Jiang H."/>
            <person name="Wu G."/>
        </authorList>
    </citation>
    <scope>NUCLEOTIDE SEQUENCE [LARGE SCALE GENOMIC DNA]</scope>
    <source>
        <strain evidence="17">cv. GZQX0401</strain>
        <tissue evidence="16">Young leaves</tissue>
    </source>
</reference>
<evidence type="ECO:0000256" key="14">
    <source>
        <dbReference type="SAM" id="SignalP"/>
    </source>
</evidence>
<dbReference type="PANTHER" id="PTHR48010:SF40">
    <property type="entry name" value="RECEPTOR-LIKE KINASE"/>
    <property type="match status" value="1"/>
</dbReference>
<keyword evidence="5 14" id="KW-0732">Signal</keyword>
<keyword evidence="17" id="KW-1185">Reference proteome</keyword>
<name>A0A067JFQ7_JATCU</name>
<dbReference type="InterPro" id="IPR017441">
    <property type="entry name" value="Protein_kinase_ATP_BS"/>
</dbReference>
<evidence type="ECO:0000256" key="13">
    <source>
        <dbReference type="SAM" id="Phobius"/>
    </source>
</evidence>
<comment type="subcellular location">
    <subcellularLocation>
        <location evidence="1">Membrane</location>
    </subcellularLocation>
</comment>
<feature type="transmembrane region" description="Helical" evidence="13">
    <location>
        <begin position="267"/>
        <end position="290"/>
    </location>
</feature>
<keyword evidence="2" id="KW-0597">Phosphoprotein</keyword>
<feature type="chain" id="PRO_5001638632" description="Protein kinase domain-containing protein" evidence="14">
    <location>
        <begin position="28"/>
        <end position="632"/>
    </location>
</feature>
<dbReference type="InterPro" id="IPR032675">
    <property type="entry name" value="LRR_dom_sf"/>
</dbReference>
<feature type="binding site" evidence="11">
    <location>
        <position position="378"/>
    </location>
    <ligand>
        <name>ATP</name>
        <dbReference type="ChEBI" id="CHEBI:30616"/>
    </ligand>
</feature>
<dbReference type="InterPro" id="IPR050994">
    <property type="entry name" value="At_inactive_RLKs"/>
</dbReference>
<evidence type="ECO:0000256" key="2">
    <source>
        <dbReference type="ARBA" id="ARBA00022553"/>
    </source>
</evidence>
<dbReference type="KEGG" id="jcu:105649154"/>
<organism evidence="16 17">
    <name type="scientific">Jatropha curcas</name>
    <name type="common">Barbados nut</name>
    <dbReference type="NCBI Taxonomy" id="180498"/>
    <lineage>
        <taxon>Eukaryota</taxon>
        <taxon>Viridiplantae</taxon>
        <taxon>Streptophyta</taxon>
        <taxon>Embryophyta</taxon>
        <taxon>Tracheophyta</taxon>
        <taxon>Spermatophyta</taxon>
        <taxon>Magnoliopsida</taxon>
        <taxon>eudicotyledons</taxon>
        <taxon>Gunneridae</taxon>
        <taxon>Pentapetalae</taxon>
        <taxon>rosids</taxon>
        <taxon>fabids</taxon>
        <taxon>Malpighiales</taxon>
        <taxon>Euphorbiaceae</taxon>
        <taxon>Crotonoideae</taxon>
        <taxon>Jatropheae</taxon>
        <taxon>Jatropha</taxon>
    </lineage>
</organism>
<gene>
    <name evidence="16" type="ORF">JCGZ_03294</name>
</gene>
<sequence>MAIELLSSISSLASLFFVLSIVPQIIADLNSDTQALVDFAAAVPHIRKLNWNSGTSICASWFGISCDSNGTRVVAVHLPGIGLYGPIPPNTLGRLGALRILSLHSNNLNGNLPDDVPSMPSLQFLYLQHNSFSGTFPPSLPVQLHVLDLSFNSFTGSIPSTIQNMTQLSALYLQNNSFSGAIPNIDLPKLNILNLSYNNFNGSIPSSLQKFPNHSFDGNSLLCGPPLDPCSKVSPSPSPSSTDFSSSPADSQIHDATPKKKLGTNSIIAIAIAGFAVLFLIVVVILVCCLKRKDERKSVLKGKAENDKPKDFGSGVQEAEKNKLFFFEGCSYTFDLEDLLRASAEVLGKGSYGTAYKAVLEDGTTVVVKRLKEVAVGKKEFEQQMEVIGSIGQHANVAPLRAYYYSKDEKLLVYNYMRTGSFSALLHSNRGTGRNALDWNARVKICLGAARGIAHIHSLGGVKCVHGNVKASNVLLTPDLDGLMSDVGLTPLMNFPATISRTIGYRAPEVIETQKLNQKSDVFSFGVVLLEMLTGKAPLQAPGRDDVVDLPRWVRSVVREEWTAEVFDVELMKYQNIEDEMVQMLQIALACVAKAPDMRPTMDEVVRMMEGIQHSESKNLPSSEAESNAQTP</sequence>
<dbReference type="FunFam" id="3.30.200.20:FF:000307">
    <property type="entry name" value="pollen receptor-like kinase 1"/>
    <property type="match status" value="1"/>
</dbReference>
<dbReference type="FunFam" id="1.10.510.10:FF:000095">
    <property type="entry name" value="protein STRUBBELIG-RECEPTOR FAMILY 8"/>
    <property type="match status" value="1"/>
</dbReference>
<dbReference type="InterPro" id="IPR001611">
    <property type="entry name" value="Leu-rich_rpt"/>
</dbReference>
<keyword evidence="3" id="KW-0433">Leucine-rich repeat</keyword>
<dbReference type="OrthoDB" id="69842at2759"/>
<dbReference type="Gene3D" id="1.10.510.10">
    <property type="entry name" value="Transferase(Phosphotransferase) domain 1"/>
    <property type="match status" value="1"/>
</dbReference>
<evidence type="ECO:0000313" key="16">
    <source>
        <dbReference type="EMBL" id="KDP21623.1"/>
    </source>
</evidence>
<evidence type="ECO:0000256" key="8">
    <source>
        <dbReference type="ARBA" id="ARBA00022840"/>
    </source>
</evidence>
<dbReference type="GO" id="GO:0005524">
    <property type="term" value="F:ATP binding"/>
    <property type="evidence" value="ECO:0007669"/>
    <property type="project" value="UniProtKB-UniRule"/>
</dbReference>
<evidence type="ECO:0000256" key="1">
    <source>
        <dbReference type="ARBA" id="ARBA00004370"/>
    </source>
</evidence>
<keyword evidence="4 13" id="KW-0812">Transmembrane</keyword>
<dbReference type="FunFam" id="3.80.10.10:FF:000234">
    <property type="entry name" value="Probable inactive receptor kinase RLK902"/>
    <property type="match status" value="1"/>
</dbReference>
<feature type="region of interest" description="Disordered" evidence="12">
    <location>
        <begin position="230"/>
        <end position="257"/>
    </location>
</feature>
<dbReference type="Gene3D" id="3.30.200.20">
    <property type="entry name" value="Phosphorylase Kinase, domain 1"/>
    <property type="match status" value="1"/>
</dbReference>
<evidence type="ECO:0000256" key="5">
    <source>
        <dbReference type="ARBA" id="ARBA00022729"/>
    </source>
</evidence>
<dbReference type="CDD" id="cd14066">
    <property type="entry name" value="STKc_IRAK"/>
    <property type="match status" value="1"/>
</dbReference>
<keyword evidence="7 11" id="KW-0547">Nucleotide-binding</keyword>
<evidence type="ECO:0000256" key="3">
    <source>
        <dbReference type="ARBA" id="ARBA00022614"/>
    </source>
</evidence>
<evidence type="ECO:0000256" key="4">
    <source>
        <dbReference type="ARBA" id="ARBA00022692"/>
    </source>
</evidence>
<accession>A0A067JFQ7</accession>
<evidence type="ECO:0000256" key="10">
    <source>
        <dbReference type="ARBA" id="ARBA00023136"/>
    </source>
</evidence>
<feature type="signal peptide" evidence="14">
    <location>
        <begin position="1"/>
        <end position="27"/>
    </location>
</feature>
<dbReference type="EMBL" id="KK915609">
    <property type="protein sequence ID" value="KDP21623.1"/>
    <property type="molecule type" value="Genomic_DNA"/>
</dbReference>